<keyword evidence="2" id="KW-1185">Reference proteome</keyword>
<sequence length="89" mass="9683">CSEANSDAVSVEQGMQEHYTGQICCSNPRQGRYKLLNTPVKPSRPFLGLPNPPHCVTPTSYSTRLNLSRPDTVRSTLMLGIFSSGAMAL</sequence>
<organism evidence="1 2">
    <name type="scientific">Chaenocephalus aceratus</name>
    <name type="common">Blackfin icefish</name>
    <name type="synonym">Chaenichthys aceratus</name>
    <dbReference type="NCBI Taxonomy" id="36190"/>
    <lineage>
        <taxon>Eukaryota</taxon>
        <taxon>Metazoa</taxon>
        <taxon>Chordata</taxon>
        <taxon>Craniata</taxon>
        <taxon>Vertebrata</taxon>
        <taxon>Euteleostomi</taxon>
        <taxon>Actinopterygii</taxon>
        <taxon>Neopterygii</taxon>
        <taxon>Teleostei</taxon>
        <taxon>Neoteleostei</taxon>
        <taxon>Acanthomorphata</taxon>
        <taxon>Eupercaria</taxon>
        <taxon>Perciformes</taxon>
        <taxon>Notothenioidei</taxon>
        <taxon>Channichthyidae</taxon>
        <taxon>Chaenocephalus</taxon>
    </lineage>
</organism>
<feature type="non-terminal residue" evidence="1">
    <location>
        <position position="89"/>
    </location>
</feature>
<comment type="caution">
    <text evidence="1">The sequence shown here is derived from an EMBL/GenBank/DDBJ whole genome shotgun (WGS) entry which is preliminary data.</text>
</comment>
<accession>A0ACB9WPA4</accession>
<proteinExistence type="predicted"/>
<evidence type="ECO:0000313" key="2">
    <source>
        <dbReference type="Proteomes" id="UP001057452"/>
    </source>
</evidence>
<evidence type="ECO:0000313" key="1">
    <source>
        <dbReference type="EMBL" id="KAI4815605.1"/>
    </source>
</evidence>
<dbReference type="EMBL" id="CM043797">
    <property type="protein sequence ID" value="KAI4815605.1"/>
    <property type="molecule type" value="Genomic_DNA"/>
</dbReference>
<feature type="non-terminal residue" evidence="1">
    <location>
        <position position="1"/>
    </location>
</feature>
<name>A0ACB9WPA4_CHAAC</name>
<reference evidence="1" key="1">
    <citation type="submission" date="2022-05" db="EMBL/GenBank/DDBJ databases">
        <title>Chromosome-level genome of Chaenocephalus aceratus.</title>
        <authorList>
            <person name="Park H."/>
        </authorList>
    </citation>
    <scope>NUCLEOTIDE SEQUENCE</scope>
    <source>
        <strain evidence="1">KU_202001</strain>
    </source>
</reference>
<gene>
    <name evidence="1" type="ORF">KUCAC02_005746</name>
</gene>
<dbReference type="Proteomes" id="UP001057452">
    <property type="component" value="Chromosome 13"/>
</dbReference>
<protein>
    <submittedName>
        <fullName evidence="1">Uncharacterized protein</fullName>
    </submittedName>
</protein>